<feature type="compositionally biased region" description="Low complexity" evidence="2">
    <location>
        <begin position="128"/>
        <end position="141"/>
    </location>
</feature>
<dbReference type="AlphaFoldDB" id="A0AA38VK11"/>
<feature type="compositionally biased region" description="Pro residues" evidence="2">
    <location>
        <begin position="46"/>
        <end position="84"/>
    </location>
</feature>
<feature type="compositionally biased region" description="Polar residues" evidence="2">
    <location>
        <begin position="30"/>
        <end position="44"/>
    </location>
</feature>
<dbReference type="InterPro" id="IPR002838">
    <property type="entry name" value="AIM24"/>
</dbReference>
<keyword evidence="4" id="KW-1185">Reference proteome</keyword>
<reference evidence="3" key="1">
    <citation type="submission" date="2022-07" db="EMBL/GenBank/DDBJ databases">
        <title>Fungi with potential for degradation of polypropylene.</title>
        <authorList>
            <person name="Gostincar C."/>
        </authorList>
    </citation>
    <scope>NUCLEOTIDE SEQUENCE</scope>
    <source>
        <strain evidence="3">EXF-13308</strain>
    </source>
</reference>
<feature type="compositionally biased region" description="Pro residues" evidence="2">
    <location>
        <begin position="93"/>
        <end position="104"/>
    </location>
</feature>
<dbReference type="EMBL" id="JANBVO010000002">
    <property type="protein sequence ID" value="KAJ9156296.1"/>
    <property type="molecule type" value="Genomic_DNA"/>
</dbReference>
<evidence type="ECO:0000256" key="2">
    <source>
        <dbReference type="SAM" id="MobiDB-lite"/>
    </source>
</evidence>
<dbReference type="Gene3D" id="3.60.160.10">
    <property type="entry name" value="Mitochondrial biogenesis AIM24"/>
    <property type="match status" value="1"/>
</dbReference>
<feature type="region of interest" description="Disordered" evidence="2">
    <location>
        <begin position="1"/>
        <end position="173"/>
    </location>
</feature>
<dbReference type="GO" id="GO:0005739">
    <property type="term" value="C:mitochondrion"/>
    <property type="evidence" value="ECO:0007669"/>
    <property type="project" value="UniProtKB-SubCell"/>
</dbReference>
<dbReference type="SUPFAM" id="SSF51219">
    <property type="entry name" value="TRAP-like"/>
    <property type="match status" value="1"/>
</dbReference>
<organism evidence="3 4">
    <name type="scientific">Pleurostoma richardsiae</name>
    <dbReference type="NCBI Taxonomy" id="41990"/>
    <lineage>
        <taxon>Eukaryota</taxon>
        <taxon>Fungi</taxon>
        <taxon>Dikarya</taxon>
        <taxon>Ascomycota</taxon>
        <taxon>Pezizomycotina</taxon>
        <taxon>Sordariomycetes</taxon>
        <taxon>Sordariomycetidae</taxon>
        <taxon>Calosphaeriales</taxon>
        <taxon>Pleurostomataceae</taxon>
        <taxon>Pleurostoma</taxon>
    </lineage>
</organism>
<feature type="compositionally biased region" description="Polar residues" evidence="2">
    <location>
        <begin position="113"/>
        <end position="125"/>
    </location>
</feature>
<proteinExistence type="inferred from homology"/>
<feature type="compositionally biased region" description="Pro residues" evidence="2">
    <location>
        <begin position="1"/>
        <end position="11"/>
    </location>
</feature>
<comment type="caution">
    <text evidence="3">The sequence shown here is derived from an EMBL/GenBank/DDBJ whole genome shotgun (WGS) entry which is preliminary data.</text>
</comment>
<accession>A0AA38VK11</accession>
<dbReference type="Pfam" id="PF01987">
    <property type="entry name" value="AIM24"/>
    <property type="match status" value="1"/>
</dbReference>
<gene>
    <name evidence="3" type="ORF">NKR23_g1374</name>
</gene>
<dbReference type="InterPro" id="IPR016031">
    <property type="entry name" value="Trp_RNA-bd_attenuator-like_dom"/>
</dbReference>
<name>A0AA38VK11_9PEZI</name>
<comment type="subcellular location">
    <subcellularLocation>
        <location evidence="1">Mitochondrion</location>
    </subcellularLocation>
</comment>
<evidence type="ECO:0000256" key="1">
    <source>
        <dbReference type="RuleBase" id="RU363045"/>
    </source>
</evidence>
<evidence type="ECO:0000313" key="4">
    <source>
        <dbReference type="Proteomes" id="UP001174694"/>
    </source>
</evidence>
<dbReference type="Proteomes" id="UP001174694">
    <property type="component" value="Unassembled WGS sequence"/>
</dbReference>
<dbReference type="NCBIfam" id="TIGR00266">
    <property type="entry name" value="TIGR00266 family protein"/>
    <property type="match status" value="1"/>
</dbReference>
<evidence type="ECO:0000313" key="3">
    <source>
        <dbReference type="EMBL" id="KAJ9156296.1"/>
    </source>
</evidence>
<protein>
    <recommendedName>
        <fullName evidence="1">Altered inheritance of mitochondria protein 24, mitochondrial</fullName>
    </recommendedName>
</protein>
<sequence length="409" mass="43262">MSAQYYPPPPNAGGQKNYPPPPMSAPAHKTSFNLPTSPPATKTQFYPPPPSQGSPAPKSYPPPPQNATPPPKAGTPVSYPPPPHQQQQQQQFSPPPQQQPPPNMSLPLHLRHSSGSYHSQESVPQFTAPPSYAAPPEAGEYPPDKPAAPSPAEEEDEPRNAPVPSNSVGGAPAAGQFTGASAIVDDVGTFNGGSYRISHRDCNTILTIQLAIGCPLHAKPGVMIAMSPTITLKGSYKFSMKKLVAGGEMGYSTFTGPGELLLGPPFLGDVTSLRLTGSESWSVGYDGYLASTQGVIKEYKRQGIGKAMFSGEGLFVYKISGVGLLWLTSFGAIIRKDLVDGEKYIVDNGHLVAWNTKYVMERVASGGIISGFASAEGLVCKFTGPGTIFIQTRNAKSFAGYMTGNSQTM</sequence>
<dbReference type="PANTHER" id="PTHR31801">
    <property type="entry name" value="ALTERED INHERITANCE OF MITOCHONDRIA PROTEIN 24, MITOCHONDRIAL"/>
    <property type="match status" value="1"/>
</dbReference>
<comment type="similarity">
    <text evidence="1">Belongs to the AIM24 family.</text>
</comment>
<dbReference type="InterPro" id="IPR036983">
    <property type="entry name" value="AIM24_sf"/>
</dbReference>
<keyword evidence="1" id="KW-0496">Mitochondrion</keyword>
<dbReference type="PANTHER" id="PTHR31801:SF0">
    <property type="entry name" value="ALTERED INHERITANCE OF MITOCHONDRIA PROTEIN 24, MITOCHONDRIAL"/>
    <property type="match status" value="1"/>
</dbReference>